<dbReference type="EMBL" id="CM007382">
    <property type="protein sequence ID" value="ONK78249.1"/>
    <property type="molecule type" value="Genomic_DNA"/>
</dbReference>
<evidence type="ECO:0000313" key="2">
    <source>
        <dbReference type="Proteomes" id="UP000243459"/>
    </source>
</evidence>
<name>A0A5P1FMP3_ASPOF</name>
<dbReference type="Gramene" id="ONK78249">
    <property type="protein sequence ID" value="ONK78249"/>
    <property type="gene ID" value="A4U43_C02F16210"/>
</dbReference>
<reference evidence="2" key="1">
    <citation type="journal article" date="2017" name="Nat. Commun.">
        <title>The asparagus genome sheds light on the origin and evolution of a young Y chromosome.</title>
        <authorList>
            <person name="Harkess A."/>
            <person name="Zhou J."/>
            <person name="Xu C."/>
            <person name="Bowers J.E."/>
            <person name="Van der Hulst R."/>
            <person name="Ayyampalayam S."/>
            <person name="Mercati F."/>
            <person name="Riccardi P."/>
            <person name="McKain M.R."/>
            <person name="Kakrana A."/>
            <person name="Tang H."/>
            <person name="Ray J."/>
            <person name="Groenendijk J."/>
            <person name="Arikit S."/>
            <person name="Mathioni S.M."/>
            <person name="Nakano M."/>
            <person name="Shan H."/>
            <person name="Telgmann-Rauber A."/>
            <person name="Kanno A."/>
            <person name="Yue Z."/>
            <person name="Chen H."/>
            <person name="Li W."/>
            <person name="Chen Y."/>
            <person name="Xu X."/>
            <person name="Zhang Y."/>
            <person name="Luo S."/>
            <person name="Chen H."/>
            <person name="Gao J."/>
            <person name="Mao Z."/>
            <person name="Pires J.C."/>
            <person name="Luo M."/>
            <person name="Kudrna D."/>
            <person name="Wing R.A."/>
            <person name="Meyers B.C."/>
            <person name="Yi K."/>
            <person name="Kong H."/>
            <person name="Lavrijsen P."/>
            <person name="Sunseri F."/>
            <person name="Falavigna A."/>
            <person name="Ye Y."/>
            <person name="Leebens-Mack J.H."/>
            <person name="Chen G."/>
        </authorList>
    </citation>
    <scope>NUCLEOTIDE SEQUENCE [LARGE SCALE GENOMIC DNA]</scope>
    <source>
        <strain evidence="2">cv. DH0086</strain>
    </source>
</reference>
<evidence type="ECO:0000313" key="1">
    <source>
        <dbReference type="EMBL" id="ONK78249.1"/>
    </source>
</evidence>
<dbReference type="Proteomes" id="UP000243459">
    <property type="component" value="Chromosome 2"/>
</dbReference>
<proteinExistence type="predicted"/>
<organism evidence="1 2">
    <name type="scientific">Asparagus officinalis</name>
    <name type="common">Garden asparagus</name>
    <dbReference type="NCBI Taxonomy" id="4686"/>
    <lineage>
        <taxon>Eukaryota</taxon>
        <taxon>Viridiplantae</taxon>
        <taxon>Streptophyta</taxon>
        <taxon>Embryophyta</taxon>
        <taxon>Tracheophyta</taxon>
        <taxon>Spermatophyta</taxon>
        <taxon>Magnoliopsida</taxon>
        <taxon>Liliopsida</taxon>
        <taxon>Asparagales</taxon>
        <taxon>Asparagaceae</taxon>
        <taxon>Asparagoideae</taxon>
        <taxon>Asparagus</taxon>
    </lineage>
</organism>
<gene>
    <name evidence="1" type="ORF">A4U43_C02F16210</name>
</gene>
<sequence length="136" mass="14904">MTEVGFRRWLGVEADLESNSDKERGKMGCLVVAARWRRICLIVGMTDFKGRSGQRRSWVALTSTDEEESTSGGCRRRAMWARVADNAGAGTATWGTWEDGLFGGGCKMATDLFNSRDDGLQGQEWSEAELGGSDVD</sequence>
<keyword evidence="2" id="KW-1185">Reference proteome</keyword>
<protein>
    <submittedName>
        <fullName evidence="1">Uncharacterized protein</fullName>
    </submittedName>
</protein>
<accession>A0A5P1FMP3</accession>
<dbReference type="AlphaFoldDB" id="A0A5P1FMP3"/>